<comment type="caution">
    <text evidence="7">The sequence shown here is derived from an EMBL/GenBank/DDBJ whole genome shotgun (WGS) entry which is preliminary data.</text>
</comment>
<accession>A0ABD3APV7</accession>
<evidence type="ECO:0000259" key="6">
    <source>
        <dbReference type="PROSITE" id="PS50966"/>
    </source>
</evidence>
<proteinExistence type="predicted"/>
<keyword evidence="3" id="KW-0862">Zinc</keyword>
<evidence type="ECO:0000313" key="7">
    <source>
        <dbReference type="EMBL" id="KAL3533121.1"/>
    </source>
</evidence>
<protein>
    <recommendedName>
        <fullName evidence="6">SWIM-type domain-containing protein</fullName>
    </recommendedName>
</protein>
<feature type="region of interest" description="Disordered" evidence="5">
    <location>
        <begin position="122"/>
        <end position="185"/>
    </location>
</feature>
<keyword evidence="8" id="KW-1185">Reference proteome</keyword>
<dbReference type="GO" id="GO:0008270">
    <property type="term" value="F:zinc ion binding"/>
    <property type="evidence" value="ECO:0007669"/>
    <property type="project" value="UniProtKB-KW"/>
</dbReference>
<dbReference type="SMART" id="SM00575">
    <property type="entry name" value="ZnF_PMZ"/>
    <property type="match status" value="1"/>
</dbReference>
<dbReference type="EMBL" id="JBJUIK010000003">
    <property type="protein sequence ID" value="KAL3533121.1"/>
    <property type="molecule type" value="Genomic_DNA"/>
</dbReference>
<dbReference type="PANTHER" id="PTHR31973:SF187">
    <property type="entry name" value="MUTATOR TRANSPOSASE MUDRA PROTEIN"/>
    <property type="match status" value="1"/>
</dbReference>
<dbReference type="Pfam" id="PF26130">
    <property type="entry name" value="PB1-like"/>
    <property type="match status" value="1"/>
</dbReference>
<dbReference type="Proteomes" id="UP001630127">
    <property type="component" value="Unassembled WGS sequence"/>
</dbReference>
<reference evidence="7 8" key="1">
    <citation type="submission" date="2024-11" db="EMBL/GenBank/DDBJ databases">
        <title>A near-complete genome assembly of Cinchona calisaya.</title>
        <authorList>
            <person name="Lian D.C."/>
            <person name="Zhao X.W."/>
            <person name="Wei L."/>
        </authorList>
    </citation>
    <scope>NUCLEOTIDE SEQUENCE [LARGE SCALE GENOMIC DNA]</scope>
    <source>
        <tissue evidence="7">Nenye</tissue>
    </source>
</reference>
<evidence type="ECO:0000256" key="4">
    <source>
        <dbReference type="PROSITE-ProRule" id="PRU00325"/>
    </source>
</evidence>
<dbReference type="PANTHER" id="PTHR31973">
    <property type="entry name" value="POLYPROTEIN, PUTATIVE-RELATED"/>
    <property type="match status" value="1"/>
</dbReference>
<organism evidence="7 8">
    <name type="scientific">Cinchona calisaya</name>
    <dbReference type="NCBI Taxonomy" id="153742"/>
    <lineage>
        <taxon>Eukaryota</taxon>
        <taxon>Viridiplantae</taxon>
        <taxon>Streptophyta</taxon>
        <taxon>Embryophyta</taxon>
        <taxon>Tracheophyta</taxon>
        <taxon>Spermatophyta</taxon>
        <taxon>Magnoliopsida</taxon>
        <taxon>eudicotyledons</taxon>
        <taxon>Gunneridae</taxon>
        <taxon>Pentapetalae</taxon>
        <taxon>asterids</taxon>
        <taxon>lamiids</taxon>
        <taxon>Gentianales</taxon>
        <taxon>Rubiaceae</taxon>
        <taxon>Cinchonoideae</taxon>
        <taxon>Cinchoneae</taxon>
        <taxon>Cinchona</taxon>
    </lineage>
</organism>
<sequence>MFCLEMHYNGHFDPVPEMHYVGGEKVFFNNLDPNYLSLIELREMAKLVNLPINMPIRSKVPGSEYRLVNDNTIVLEMFGMYRDEPHIILYVGDVLIVGPQTNFWGLGDAENPGNVNAGNENMVGENSGNGNAEIQNHVGENPGDVNIENENPFGENIPEDRLSESSDSSYDGDGESEESTNHGSNLEYFIDGDLISDACDPIKKGFGQDAEVVPNSSDEENDPEFLAFNQETDMENPEMVVGLIFSSVDLYRCAIRMYSIRKGFQLRCPWSWKNRSANSKWLSTKLVAQIADNLDWGIRGIRKKVKKKFKLLVEICKPTEPRSMPLKLFKFCVRHLYANFKLKFKDKKLRDILWAAARAYLPSQWERKMNELKAVDQEAHKWLSAIPEKREWISKVKGNICPRIQEKLEANKDKSVEFEALKASEDLWDVNAFSNQNFVVNLSNKTCICREWDMTGIPCAHACASLISGGKEAEDYVHAYYNVESYKTAYKDIIMPIPEHIHWVSASGYKTDPPIIRKKPGRPKKVRKKGADEAPQF</sequence>
<evidence type="ECO:0000256" key="2">
    <source>
        <dbReference type="ARBA" id="ARBA00022771"/>
    </source>
</evidence>
<evidence type="ECO:0000256" key="3">
    <source>
        <dbReference type="ARBA" id="ARBA00022833"/>
    </source>
</evidence>
<dbReference type="AlphaFoldDB" id="A0ABD3APV7"/>
<keyword evidence="2 4" id="KW-0863">Zinc-finger</keyword>
<evidence type="ECO:0000313" key="8">
    <source>
        <dbReference type="Proteomes" id="UP001630127"/>
    </source>
</evidence>
<feature type="compositionally biased region" description="Basic residues" evidence="5">
    <location>
        <begin position="516"/>
        <end position="528"/>
    </location>
</feature>
<gene>
    <name evidence="7" type="ORF">ACH5RR_006642</name>
</gene>
<evidence type="ECO:0000256" key="5">
    <source>
        <dbReference type="SAM" id="MobiDB-lite"/>
    </source>
</evidence>
<feature type="region of interest" description="Disordered" evidence="5">
    <location>
        <begin position="514"/>
        <end position="537"/>
    </location>
</feature>
<dbReference type="InterPro" id="IPR006564">
    <property type="entry name" value="Znf_PMZ"/>
</dbReference>
<feature type="domain" description="SWIM-type" evidence="6">
    <location>
        <begin position="438"/>
        <end position="470"/>
    </location>
</feature>
<dbReference type="InterPro" id="IPR058594">
    <property type="entry name" value="PB1-like_dom_pln"/>
</dbReference>
<dbReference type="InterPro" id="IPR007527">
    <property type="entry name" value="Znf_SWIM"/>
</dbReference>
<dbReference type="PROSITE" id="PS50966">
    <property type="entry name" value="ZF_SWIM"/>
    <property type="match status" value="1"/>
</dbReference>
<evidence type="ECO:0000256" key="1">
    <source>
        <dbReference type="ARBA" id="ARBA00022723"/>
    </source>
</evidence>
<dbReference type="Pfam" id="PF04434">
    <property type="entry name" value="SWIM"/>
    <property type="match status" value="1"/>
</dbReference>
<feature type="compositionally biased region" description="Polar residues" evidence="5">
    <location>
        <begin position="122"/>
        <end position="134"/>
    </location>
</feature>
<name>A0ABD3APV7_9GENT</name>
<keyword evidence="1" id="KW-0479">Metal-binding</keyword>